<dbReference type="AlphaFoldDB" id="A0AAV0YFD9"/>
<dbReference type="EMBL" id="CATIWC010001617">
    <property type="protein sequence ID" value="CAI8584299.1"/>
    <property type="molecule type" value="Genomic_DNA"/>
</dbReference>
<accession>A0AAV0YFD9</accession>
<name>A0AAV0YFD9_VICFA</name>
<comment type="caution">
    <text evidence="1">The sequence shown here is derived from an EMBL/GenBank/DDBJ whole genome shotgun (WGS) entry which is preliminary data.</text>
</comment>
<evidence type="ECO:0008006" key="3">
    <source>
        <dbReference type="Google" id="ProtNLM"/>
    </source>
</evidence>
<dbReference type="Proteomes" id="UP001157006">
    <property type="component" value="Unassembled WGS sequence"/>
</dbReference>
<evidence type="ECO:0000313" key="2">
    <source>
        <dbReference type="Proteomes" id="UP001157006"/>
    </source>
</evidence>
<protein>
    <recommendedName>
        <fullName evidence="3">Transmembrane protein</fullName>
    </recommendedName>
</protein>
<evidence type="ECO:0000313" key="1">
    <source>
        <dbReference type="EMBL" id="CAI8584299.1"/>
    </source>
</evidence>
<reference evidence="1 2" key="1">
    <citation type="submission" date="2023-01" db="EMBL/GenBank/DDBJ databases">
        <authorList>
            <person name="Kreplak J."/>
        </authorList>
    </citation>
    <scope>NUCLEOTIDE SEQUENCE [LARGE SCALE GENOMIC DNA]</scope>
</reference>
<keyword evidence="2" id="KW-1185">Reference proteome</keyword>
<sequence>MQIKRKKTITTIIFQLKRKNIHQHYSIQSVENKSKSHQFKLPMKEKCDMIRIKSRQIMMLNNEFFVIPSGVAFWINFKKLCAQIQRFLCIYATRFIQIKQKENEREERINNIHAIAVISKKLRLKCTKLFGFG</sequence>
<gene>
    <name evidence="1" type="ORF">VFH_U068440</name>
</gene>
<proteinExistence type="predicted"/>
<organism evidence="1 2">
    <name type="scientific">Vicia faba</name>
    <name type="common">Broad bean</name>
    <name type="synonym">Faba vulgaris</name>
    <dbReference type="NCBI Taxonomy" id="3906"/>
    <lineage>
        <taxon>Eukaryota</taxon>
        <taxon>Viridiplantae</taxon>
        <taxon>Streptophyta</taxon>
        <taxon>Embryophyta</taxon>
        <taxon>Tracheophyta</taxon>
        <taxon>Spermatophyta</taxon>
        <taxon>Magnoliopsida</taxon>
        <taxon>eudicotyledons</taxon>
        <taxon>Gunneridae</taxon>
        <taxon>Pentapetalae</taxon>
        <taxon>rosids</taxon>
        <taxon>fabids</taxon>
        <taxon>Fabales</taxon>
        <taxon>Fabaceae</taxon>
        <taxon>Papilionoideae</taxon>
        <taxon>50 kb inversion clade</taxon>
        <taxon>NPAAA clade</taxon>
        <taxon>Hologalegina</taxon>
        <taxon>IRL clade</taxon>
        <taxon>Fabeae</taxon>
        <taxon>Vicia</taxon>
    </lineage>
</organism>